<gene>
    <name evidence="2" type="ORF">Pyn_25912</name>
</gene>
<keyword evidence="3" id="KW-1185">Reference proteome</keyword>
<dbReference type="GO" id="GO:0005737">
    <property type="term" value="C:cytoplasm"/>
    <property type="evidence" value="ECO:0007669"/>
    <property type="project" value="TreeGrafter"/>
</dbReference>
<name>A0A314UFL3_PRUYE</name>
<dbReference type="InterPro" id="IPR004993">
    <property type="entry name" value="GH3"/>
</dbReference>
<evidence type="ECO:0000313" key="3">
    <source>
        <dbReference type="Proteomes" id="UP000250321"/>
    </source>
</evidence>
<dbReference type="STRING" id="2094558.A0A314UFL3"/>
<dbReference type="EMBL" id="PJQY01003561">
    <property type="protein sequence ID" value="PQM36305.1"/>
    <property type="molecule type" value="Genomic_DNA"/>
</dbReference>
<feature type="region of interest" description="Disordered" evidence="1">
    <location>
        <begin position="1"/>
        <end position="20"/>
    </location>
</feature>
<accession>A0A314UFL3</accession>
<proteinExistence type="predicted"/>
<dbReference type="GO" id="GO:0016881">
    <property type="term" value="F:acid-amino acid ligase activity"/>
    <property type="evidence" value="ECO:0007669"/>
    <property type="project" value="TreeGrafter"/>
</dbReference>
<protein>
    <submittedName>
        <fullName evidence="2">Putative indole-3-acetic acid-amido synthetase GH3.1</fullName>
    </submittedName>
</protein>
<reference evidence="2 3" key="1">
    <citation type="submission" date="2018-02" db="EMBL/GenBank/DDBJ databases">
        <title>Draft genome of wild Prunus yedoensis var. nudiflora.</title>
        <authorList>
            <person name="Baek S."/>
            <person name="Kim J.-H."/>
            <person name="Choi K."/>
            <person name="Kim G.-B."/>
            <person name="Cho A."/>
            <person name="Jang H."/>
            <person name="Shin C.-H."/>
            <person name="Yu H.-J."/>
            <person name="Mun J.-H."/>
        </authorList>
    </citation>
    <scope>NUCLEOTIDE SEQUENCE [LARGE SCALE GENOMIC DNA]</scope>
    <source>
        <strain evidence="3">cv. Jeju island</strain>
        <tissue evidence="2">Leaf</tissue>
    </source>
</reference>
<dbReference type="PANTHER" id="PTHR31901">
    <property type="entry name" value="GH3 DOMAIN-CONTAINING PROTEIN"/>
    <property type="match status" value="1"/>
</dbReference>
<comment type="caution">
    <text evidence="2">The sequence shown here is derived from an EMBL/GenBank/DDBJ whole genome shotgun (WGS) entry which is preliminary data.</text>
</comment>
<dbReference type="Proteomes" id="UP000250321">
    <property type="component" value="Unassembled WGS sequence"/>
</dbReference>
<evidence type="ECO:0000256" key="1">
    <source>
        <dbReference type="SAM" id="MobiDB-lite"/>
    </source>
</evidence>
<dbReference type="OrthoDB" id="10004661at2759"/>
<sequence length="172" mass="19147">MTVDSVTSSPPAPPASEKDAKALQFIEETTRNTDSVQESVLSEILSRNSETEYLKRFGLCGATDRDTFKSKVPVVTYEDLQPEIQRIANGDRSLILSSHPISEFLTSSGTSAGERKLMPTIHEELDRRTLLYSLLMPVMNLYVPDLDKGKGLYFLFVKAESKTPGGLVARRY</sequence>
<evidence type="ECO:0000313" key="2">
    <source>
        <dbReference type="EMBL" id="PQM36305.1"/>
    </source>
</evidence>
<dbReference type="PANTHER" id="PTHR31901:SF7">
    <property type="entry name" value="INDOLE-3-ACETIC ACID-AMIDO SYNTHETASE GH3.2-RELATED"/>
    <property type="match status" value="1"/>
</dbReference>
<dbReference type="Pfam" id="PF03321">
    <property type="entry name" value="GH3"/>
    <property type="match status" value="1"/>
</dbReference>
<organism evidence="2 3">
    <name type="scientific">Prunus yedoensis var. nudiflora</name>
    <dbReference type="NCBI Taxonomy" id="2094558"/>
    <lineage>
        <taxon>Eukaryota</taxon>
        <taxon>Viridiplantae</taxon>
        <taxon>Streptophyta</taxon>
        <taxon>Embryophyta</taxon>
        <taxon>Tracheophyta</taxon>
        <taxon>Spermatophyta</taxon>
        <taxon>Magnoliopsida</taxon>
        <taxon>eudicotyledons</taxon>
        <taxon>Gunneridae</taxon>
        <taxon>Pentapetalae</taxon>
        <taxon>rosids</taxon>
        <taxon>fabids</taxon>
        <taxon>Rosales</taxon>
        <taxon>Rosaceae</taxon>
        <taxon>Amygdaloideae</taxon>
        <taxon>Amygdaleae</taxon>
        <taxon>Prunus</taxon>
    </lineage>
</organism>
<dbReference type="AlphaFoldDB" id="A0A314UFL3"/>